<gene>
    <name evidence="1" type="ORF">KS419_15755</name>
</gene>
<proteinExistence type="predicted"/>
<comment type="caution">
    <text evidence="1">The sequence shown here is derived from an EMBL/GenBank/DDBJ whole genome shotgun (WGS) entry which is preliminary data.</text>
</comment>
<dbReference type="EMBL" id="JAHQCS010000124">
    <property type="protein sequence ID" value="MBU9713187.1"/>
    <property type="molecule type" value="Genomic_DNA"/>
</dbReference>
<dbReference type="RefSeq" id="WP_217067357.1">
    <property type="nucleotide sequence ID" value="NZ_JAHQCS010000124.1"/>
</dbReference>
<organism evidence="1 2">
    <name type="scientific">Evansella tamaricis</name>
    <dbReference type="NCBI Taxonomy" id="2069301"/>
    <lineage>
        <taxon>Bacteria</taxon>
        <taxon>Bacillati</taxon>
        <taxon>Bacillota</taxon>
        <taxon>Bacilli</taxon>
        <taxon>Bacillales</taxon>
        <taxon>Bacillaceae</taxon>
        <taxon>Evansella</taxon>
    </lineage>
</organism>
<evidence type="ECO:0000313" key="2">
    <source>
        <dbReference type="Proteomes" id="UP000784880"/>
    </source>
</evidence>
<protein>
    <submittedName>
        <fullName evidence="1">Uncharacterized protein</fullName>
    </submittedName>
</protein>
<dbReference type="Proteomes" id="UP000784880">
    <property type="component" value="Unassembled WGS sequence"/>
</dbReference>
<evidence type="ECO:0000313" key="1">
    <source>
        <dbReference type="EMBL" id="MBU9713187.1"/>
    </source>
</evidence>
<keyword evidence="2" id="KW-1185">Reference proteome</keyword>
<reference evidence="1 2" key="1">
    <citation type="submission" date="2021-06" db="EMBL/GenBank/DDBJ databases">
        <title>Bacillus sp. RD4P76, an endophyte from a halophyte.</title>
        <authorList>
            <person name="Sun J.-Q."/>
        </authorList>
    </citation>
    <scope>NUCLEOTIDE SEQUENCE [LARGE SCALE GENOMIC DNA]</scope>
    <source>
        <strain evidence="1 2">CGMCC 1.15917</strain>
    </source>
</reference>
<accession>A0ABS6JHS0</accession>
<name>A0ABS6JHS0_9BACI</name>
<sequence>MKVDEDLLSVEEGGLYGAINGLRGKQKSVLFDMIRDSNSDHTVVCSDISDEIRRLEAKGFIRVVPNYSGEGYCFYVLPDASILLAMLRKQARRQLVGTGWKRKVQRLFRQ</sequence>